<feature type="signal peptide" evidence="1">
    <location>
        <begin position="1"/>
        <end position="17"/>
    </location>
</feature>
<protein>
    <recommendedName>
        <fullName evidence="3">Secreted protein</fullName>
    </recommendedName>
</protein>
<proteinExistence type="evidence at transcript level"/>
<evidence type="ECO:0000313" key="2">
    <source>
        <dbReference type="EMBL" id="ACG30240.1"/>
    </source>
</evidence>
<accession>B6SZF7</accession>
<feature type="chain" id="PRO_5002847525" description="Secreted protein" evidence="1">
    <location>
        <begin position="18"/>
        <end position="70"/>
    </location>
</feature>
<sequence length="70" mass="8115">MLILFLRWMAPIYSVLGLLSHRTNSFSYGDRFVLVLTATHLPKAFNCLRLLQKLHVMKVGATQQSFHRLN</sequence>
<dbReference type="AlphaFoldDB" id="B6SZF7"/>
<dbReference type="EMBL" id="EU958122">
    <property type="protein sequence ID" value="ACG30240.1"/>
    <property type="molecule type" value="mRNA"/>
</dbReference>
<evidence type="ECO:0000256" key="1">
    <source>
        <dbReference type="SAM" id="SignalP"/>
    </source>
</evidence>
<name>B6SZF7_MAIZE</name>
<organism evidence="2">
    <name type="scientific">Zea mays</name>
    <name type="common">Maize</name>
    <dbReference type="NCBI Taxonomy" id="4577"/>
    <lineage>
        <taxon>Eukaryota</taxon>
        <taxon>Viridiplantae</taxon>
        <taxon>Streptophyta</taxon>
        <taxon>Embryophyta</taxon>
        <taxon>Tracheophyta</taxon>
        <taxon>Spermatophyta</taxon>
        <taxon>Magnoliopsida</taxon>
        <taxon>Liliopsida</taxon>
        <taxon>Poales</taxon>
        <taxon>Poaceae</taxon>
        <taxon>PACMAD clade</taxon>
        <taxon>Panicoideae</taxon>
        <taxon>Andropogonodae</taxon>
        <taxon>Andropogoneae</taxon>
        <taxon>Tripsacinae</taxon>
        <taxon>Zea</taxon>
    </lineage>
</organism>
<keyword evidence="1" id="KW-0732">Signal</keyword>
<evidence type="ECO:0008006" key="3">
    <source>
        <dbReference type="Google" id="ProtNLM"/>
    </source>
</evidence>
<reference evidence="2" key="1">
    <citation type="journal article" date="2009" name="Plant Mol. Biol.">
        <title>Insights into corn genes derived from large-scale cDNA sequencing.</title>
        <authorList>
            <person name="Alexandrov N.N."/>
            <person name="Brover V.V."/>
            <person name="Freidin S."/>
            <person name="Troukhan M.E."/>
            <person name="Tatarinova T.V."/>
            <person name="Zhang H."/>
            <person name="Swaller T.J."/>
            <person name="Lu Y.P."/>
            <person name="Bouck J."/>
            <person name="Flavell R.B."/>
            <person name="Feldmann K.A."/>
        </authorList>
    </citation>
    <scope>NUCLEOTIDE SEQUENCE</scope>
</reference>